<name>A0A2G1W7K2_9BACT</name>
<organism evidence="2 3">
    <name type="scientific">Rhodopirellula bahusiensis</name>
    <dbReference type="NCBI Taxonomy" id="2014065"/>
    <lineage>
        <taxon>Bacteria</taxon>
        <taxon>Pseudomonadati</taxon>
        <taxon>Planctomycetota</taxon>
        <taxon>Planctomycetia</taxon>
        <taxon>Pirellulales</taxon>
        <taxon>Pirellulaceae</taxon>
        <taxon>Rhodopirellula</taxon>
    </lineage>
</organism>
<protein>
    <submittedName>
        <fullName evidence="2">Cbb3-type cytochrome oxidase assembly protein CcoS</fullName>
    </submittedName>
</protein>
<sequence length="69" mass="7286">MSVLFIALPLALLLGAGGTIACIMCIRGGQYDDLESPAVRILIDDEPKHSQSKAVKTADPAQPSQDHTP</sequence>
<dbReference type="OrthoDB" id="9802763at2"/>
<evidence type="ECO:0000313" key="2">
    <source>
        <dbReference type="EMBL" id="PHQ34619.1"/>
    </source>
</evidence>
<dbReference type="AlphaFoldDB" id="A0A2G1W7K2"/>
<evidence type="ECO:0000256" key="1">
    <source>
        <dbReference type="SAM" id="MobiDB-lite"/>
    </source>
</evidence>
<evidence type="ECO:0000313" key="3">
    <source>
        <dbReference type="Proteomes" id="UP000225740"/>
    </source>
</evidence>
<dbReference type="RefSeq" id="WP_099261369.1">
    <property type="nucleotide sequence ID" value="NZ_NIZW01000010.1"/>
</dbReference>
<dbReference type="EMBL" id="NIZW01000010">
    <property type="protein sequence ID" value="PHQ34619.1"/>
    <property type="molecule type" value="Genomic_DNA"/>
</dbReference>
<dbReference type="InterPro" id="IPR004714">
    <property type="entry name" value="Cyt_oxidase_maturation_cbb3"/>
</dbReference>
<gene>
    <name evidence="2" type="primary">ccoS</name>
    <name evidence="2" type="ORF">CEE69_14510</name>
</gene>
<dbReference type="PANTHER" id="PTHR41532:SF1">
    <property type="entry name" value="FIXS PROTEIN"/>
    <property type="match status" value="1"/>
</dbReference>
<comment type="caution">
    <text evidence="2">The sequence shown here is derived from an EMBL/GenBank/DDBJ whole genome shotgun (WGS) entry which is preliminary data.</text>
</comment>
<dbReference type="Pfam" id="PF03597">
    <property type="entry name" value="FixS"/>
    <property type="match status" value="1"/>
</dbReference>
<accession>A0A2G1W7K2</accession>
<feature type="region of interest" description="Disordered" evidence="1">
    <location>
        <begin position="45"/>
        <end position="69"/>
    </location>
</feature>
<dbReference type="Proteomes" id="UP000225740">
    <property type="component" value="Unassembled WGS sequence"/>
</dbReference>
<keyword evidence="3" id="KW-1185">Reference proteome</keyword>
<dbReference type="GeneID" id="90609305"/>
<dbReference type="PANTHER" id="PTHR41532">
    <property type="entry name" value="FIXS PROTEIN"/>
    <property type="match status" value="1"/>
</dbReference>
<reference evidence="2 3" key="1">
    <citation type="submission" date="2017-06" db="EMBL/GenBank/DDBJ databases">
        <title>Description of Rhodopirellula bahusiensis sp. nov.</title>
        <authorList>
            <person name="Kizina J."/>
            <person name="Harder J."/>
        </authorList>
    </citation>
    <scope>NUCLEOTIDE SEQUENCE [LARGE SCALE GENOMIC DNA]</scope>
    <source>
        <strain evidence="2 3">SWK21</strain>
    </source>
</reference>
<proteinExistence type="predicted"/>
<dbReference type="NCBIfam" id="TIGR00847">
    <property type="entry name" value="ccoS"/>
    <property type="match status" value="1"/>
</dbReference>